<evidence type="ECO:0000256" key="2">
    <source>
        <dbReference type="ARBA" id="ARBA00008896"/>
    </source>
</evidence>
<feature type="binding site" evidence="7">
    <location>
        <position position="135"/>
    </location>
    <ligand>
        <name>carbamoyl phosphate</name>
        <dbReference type="ChEBI" id="CHEBI:58228"/>
    </ligand>
</feature>
<dbReference type="Pfam" id="PF00185">
    <property type="entry name" value="OTCace"/>
    <property type="match status" value="1"/>
</dbReference>
<evidence type="ECO:0000256" key="7">
    <source>
        <dbReference type="HAMAP-Rule" id="MF_00001"/>
    </source>
</evidence>
<protein>
    <recommendedName>
        <fullName evidence="7">Aspartate carbamoyltransferase</fullName>
        <ecNumber evidence="7">2.1.3.2</ecNumber>
    </recommendedName>
    <alternativeName>
        <fullName evidence="7">Aspartate transcarbamylase</fullName>
        <shortName evidence="7">ATCase</shortName>
    </alternativeName>
</protein>
<comment type="caution">
    <text evidence="10">The sequence shown here is derived from an EMBL/GenBank/DDBJ whole genome shotgun (WGS) entry which is preliminary data.</text>
</comment>
<name>A0A2J6WM17_9BACT</name>
<dbReference type="UniPathway" id="UPA00070">
    <property type="reaction ID" value="UER00116"/>
</dbReference>
<dbReference type="Proteomes" id="UP000242881">
    <property type="component" value="Unassembled WGS sequence"/>
</dbReference>
<keyword evidence="4 7" id="KW-0665">Pyrimidine biosynthesis</keyword>
<evidence type="ECO:0000256" key="5">
    <source>
        <dbReference type="ARBA" id="ARBA00043884"/>
    </source>
</evidence>
<accession>A0A2J6WM17</accession>
<dbReference type="NCBIfam" id="TIGR00670">
    <property type="entry name" value="asp_carb_tr"/>
    <property type="match status" value="1"/>
</dbReference>
<dbReference type="HAMAP" id="MF_00001">
    <property type="entry name" value="Asp_carb_tr"/>
    <property type="match status" value="1"/>
</dbReference>
<proteinExistence type="inferred from homology"/>
<dbReference type="GO" id="GO:0016597">
    <property type="term" value="F:amino acid binding"/>
    <property type="evidence" value="ECO:0007669"/>
    <property type="project" value="InterPro"/>
</dbReference>
<dbReference type="GO" id="GO:0004070">
    <property type="term" value="F:aspartate carbamoyltransferase activity"/>
    <property type="evidence" value="ECO:0007669"/>
    <property type="project" value="UniProtKB-UniRule"/>
</dbReference>
<evidence type="ECO:0000313" key="11">
    <source>
        <dbReference type="Proteomes" id="UP000242881"/>
    </source>
</evidence>
<evidence type="ECO:0000256" key="4">
    <source>
        <dbReference type="ARBA" id="ARBA00022975"/>
    </source>
</evidence>
<evidence type="ECO:0000256" key="3">
    <source>
        <dbReference type="ARBA" id="ARBA00022679"/>
    </source>
</evidence>
<feature type="binding site" evidence="7">
    <location>
        <position position="85"/>
    </location>
    <ligand>
        <name>L-aspartate</name>
        <dbReference type="ChEBI" id="CHEBI:29991"/>
    </ligand>
</feature>
<dbReference type="InterPro" id="IPR002082">
    <property type="entry name" value="Asp_carbamoyltransf"/>
</dbReference>
<keyword evidence="3 7" id="KW-0808">Transferase</keyword>
<dbReference type="PROSITE" id="PS00097">
    <property type="entry name" value="CARBAMOYLTRANSFERASE"/>
    <property type="match status" value="1"/>
</dbReference>
<dbReference type="GO" id="GO:0006520">
    <property type="term" value="P:amino acid metabolic process"/>
    <property type="evidence" value="ECO:0007669"/>
    <property type="project" value="InterPro"/>
</dbReference>
<dbReference type="EMBL" id="PNIN01000041">
    <property type="protein sequence ID" value="PMP71410.1"/>
    <property type="molecule type" value="Genomic_DNA"/>
</dbReference>
<feature type="binding site" evidence="7">
    <location>
        <position position="168"/>
    </location>
    <ligand>
        <name>L-aspartate</name>
        <dbReference type="ChEBI" id="CHEBI:29991"/>
    </ligand>
</feature>
<gene>
    <name evidence="7" type="primary">pyrB</name>
    <name evidence="10" type="ORF">C0187_03965</name>
</gene>
<dbReference type="Gene3D" id="3.40.50.1370">
    <property type="entry name" value="Aspartate/ornithine carbamoyltransferase"/>
    <property type="match status" value="2"/>
</dbReference>
<dbReference type="InterPro" id="IPR006130">
    <property type="entry name" value="Asp/Orn_carbamoylTrfase"/>
</dbReference>
<comment type="function">
    <text evidence="5 7">Catalyzes the condensation of carbamoyl phosphate and aspartate to form carbamoyl aspartate and inorganic phosphate, the committed step in the de novo pyrimidine nucleotide biosynthesis pathway.</text>
</comment>
<evidence type="ECO:0000313" key="10">
    <source>
        <dbReference type="EMBL" id="PMP71410.1"/>
    </source>
</evidence>
<dbReference type="NCBIfam" id="NF002032">
    <property type="entry name" value="PRK00856.1"/>
    <property type="match status" value="1"/>
</dbReference>
<dbReference type="GO" id="GO:0006207">
    <property type="term" value="P:'de novo' pyrimidine nucleobase biosynthetic process"/>
    <property type="evidence" value="ECO:0007669"/>
    <property type="project" value="InterPro"/>
</dbReference>
<comment type="similarity">
    <text evidence="2 7">Belongs to the aspartate/ornithine carbamoyltransferase superfamily. ATCase family.</text>
</comment>
<dbReference type="InterPro" id="IPR006131">
    <property type="entry name" value="Asp_carbamoyltransf_Asp/Orn-bd"/>
</dbReference>
<dbReference type="PANTHER" id="PTHR45753:SF6">
    <property type="entry name" value="ASPARTATE CARBAMOYLTRANSFERASE"/>
    <property type="match status" value="1"/>
</dbReference>
<dbReference type="SUPFAM" id="SSF53671">
    <property type="entry name" value="Aspartate/ornithine carbamoyltransferase"/>
    <property type="match status" value="1"/>
</dbReference>
<feature type="binding site" evidence="7">
    <location>
        <position position="264"/>
    </location>
    <ligand>
        <name>carbamoyl phosphate</name>
        <dbReference type="ChEBI" id="CHEBI:58228"/>
    </ligand>
</feature>
<comment type="subunit">
    <text evidence="7">Heterododecamer (2C3:3R2) of six catalytic PyrB chains organized as two trimers (C3), and six regulatory PyrI chains organized as three dimers (R2).</text>
</comment>
<organism evidence="10 11">
    <name type="scientific">Calditerrivibrio nitroreducens</name>
    <dbReference type="NCBI Taxonomy" id="477976"/>
    <lineage>
        <taxon>Bacteria</taxon>
        <taxon>Pseudomonadati</taxon>
        <taxon>Deferribacterota</taxon>
        <taxon>Deferribacteres</taxon>
        <taxon>Deferribacterales</taxon>
        <taxon>Calditerrivibrionaceae</taxon>
    </lineage>
</organism>
<feature type="binding site" evidence="7">
    <location>
        <position position="138"/>
    </location>
    <ligand>
        <name>carbamoyl phosphate</name>
        <dbReference type="ChEBI" id="CHEBI:58228"/>
    </ligand>
</feature>
<dbReference type="EC" id="2.1.3.2" evidence="7"/>
<dbReference type="PRINTS" id="PR00101">
    <property type="entry name" value="ATCASE"/>
</dbReference>
<dbReference type="InterPro" id="IPR006132">
    <property type="entry name" value="Asp/Orn_carbamoyltranf_P-bd"/>
</dbReference>
<feature type="binding site" evidence="7">
    <location>
        <position position="263"/>
    </location>
    <ligand>
        <name>carbamoyl phosphate</name>
        <dbReference type="ChEBI" id="CHEBI:58228"/>
    </ligand>
</feature>
<comment type="pathway">
    <text evidence="1 7">Pyrimidine metabolism; UMP biosynthesis via de novo pathway; (S)-dihydroorotate from bicarbonate: step 2/3.</text>
</comment>
<dbReference type="Pfam" id="PF02729">
    <property type="entry name" value="OTCace_N"/>
    <property type="match status" value="1"/>
</dbReference>
<sequence>MLNRKDLTGLVDVTKEEILEILDTAEKFKEINSREIKKVPALKGKTIVNLFFEPSTRTRTSFEIAGKRLSADVINFTASASSTTKGETLIDTVKNIESMGVDMFVVRHYYSGSVRFIAQNTKAHVINAGDGTNEHPTQSLLDLYTIKEHKGNLEGLKVAIIGDITHSRVARSNAWAMKKLGIDLRLYGPKTMIPRDYLPLGCKVCNSMEEALEDCDVVMMLRIQLERQGIALFPSLKEYSKLFGLNKNRLELTKKDAIIMHPGPINRGVELPSYLADCDRSVILTQVENGVAVRMAVMYLLAMQQNTKLGE</sequence>
<dbReference type="GO" id="GO:0044205">
    <property type="term" value="P:'de novo' UMP biosynthetic process"/>
    <property type="evidence" value="ECO:0007669"/>
    <property type="project" value="UniProtKB-UniRule"/>
</dbReference>
<feature type="binding site" evidence="7">
    <location>
        <position position="57"/>
    </location>
    <ligand>
        <name>carbamoyl phosphate</name>
        <dbReference type="ChEBI" id="CHEBI:58228"/>
    </ligand>
</feature>
<dbReference type="InterPro" id="IPR036901">
    <property type="entry name" value="Asp/Orn_carbamoylTrfase_sf"/>
</dbReference>
<feature type="domain" description="Aspartate/ornithine carbamoyltransferase carbamoyl-P binding" evidence="9">
    <location>
        <begin position="5"/>
        <end position="148"/>
    </location>
</feature>
<evidence type="ECO:0000256" key="1">
    <source>
        <dbReference type="ARBA" id="ARBA00004852"/>
    </source>
</evidence>
<dbReference type="PRINTS" id="PR00100">
    <property type="entry name" value="AOTCASE"/>
</dbReference>
<feature type="binding site" evidence="7">
    <location>
        <position position="58"/>
    </location>
    <ligand>
        <name>carbamoyl phosphate</name>
        <dbReference type="ChEBI" id="CHEBI:58228"/>
    </ligand>
</feature>
<comment type="catalytic activity">
    <reaction evidence="6 7">
        <text>carbamoyl phosphate + L-aspartate = N-carbamoyl-L-aspartate + phosphate + H(+)</text>
        <dbReference type="Rhea" id="RHEA:20013"/>
        <dbReference type="ChEBI" id="CHEBI:15378"/>
        <dbReference type="ChEBI" id="CHEBI:29991"/>
        <dbReference type="ChEBI" id="CHEBI:32814"/>
        <dbReference type="ChEBI" id="CHEBI:43474"/>
        <dbReference type="ChEBI" id="CHEBI:58228"/>
        <dbReference type="EC" id="2.1.3.2"/>
    </reaction>
</comment>
<evidence type="ECO:0000259" key="8">
    <source>
        <dbReference type="Pfam" id="PF00185"/>
    </source>
</evidence>
<reference evidence="10 11" key="1">
    <citation type="submission" date="2018-01" db="EMBL/GenBank/DDBJ databases">
        <title>Metagenomic assembled genomes from two thermal pools in the Uzon Caldera, Kamchatka, Russia.</title>
        <authorList>
            <person name="Wilkins L."/>
            <person name="Ettinger C."/>
        </authorList>
    </citation>
    <scope>NUCLEOTIDE SEQUENCE [LARGE SCALE GENOMIC DNA]</scope>
    <source>
        <strain evidence="10">ZAV-05</strain>
    </source>
</reference>
<dbReference type="PANTHER" id="PTHR45753">
    <property type="entry name" value="ORNITHINE CARBAMOYLTRANSFERASE, MITOCHONDRIAL"/>
    <property type="match status" value="1"/>
</dbReference>
<feature type="binding site" evidence="7">
    <location>
        <position position="222"/>
    </location>
    <ligand>
        <name>L-aspartate</name>
        <dbReference type="ChEBI" id="CHEBI:29991"/>
    </ligand>
</feature>
<dbReference type="RefSeq" id="WP_424605520.1">
    <property type="nucleotide sequence ID" value="NZ_JBNAVA010000005.1"/>
</dbReference>
<evidence type="ECO:0000259" key="9">
    <source>
        <dbReference type="Pfam" id="PF02729"/>
    </source>
</evidence>
<feature type="binding site" evidence="7">
    <location>
        <position position="107"/>
    </location>
    <ligand>
        <name>carbamoyl phosphate</name>
        <dbReference type="ChEBI" id="CHEBI:58228"/>
    </ligand>
</feature>
<dbReference type="GO" id="GO:0005829">
    <property type="term" value="C:cytosol"/>
    <property type="evidence" value="ECO:0007669"/>
    <property type="project" value="TreeGrafter"/>
</dbReference>
<feature type="domain" description="Aspartate/ornithine carbamoyltransferase Asp/Orn-binding" evidence="8">
    <location>
        <begin position="154"/>
        <end position="301"/>
    </location>
</feature>
<evidence type="ECO:0000256" key="6">
    <source>
        <dbReference type="ARBA" id="ARBA00048859"/>
    </source>
</evidence>
<dbReference type="AlphaFoldDB" id="A0A2J6WM17"/>